<evidence type="ECO:0000256" key="1">
    <source>
        <dbReference type="ARBA" id="ARBA00008416"/>
    </source>
</evidence>
<dbReference type="PIRSF" id="PIRSF006232">
    <property type="entry name" value="Pirin"/>
    <property type="match status" value="1"/>
</dbReference>
<dbReference type="InterPro" id="IPR003829">
    <property type="entry name" value="Pirin_N_dom"/>
</dbReference>
<evidence type="ECO:0000256" key="4">
    <source>
        <dbReference type="SAM" id="MobiDB-lite"/>
    </source>
</evidence>
<gene>
    <name evidence="6" type="ORF">SAMN04489708_10872</name>
</gene>
<dbReference type="PANTHER" id="PTHR13903">
    <property type="entry name" value="PIRIN-RELATED"/>
    <property type="match status" value="1"/>
</dbReference>
<evidence type="ECO:0000256" key="3">
    <source>
        <dbReference type="RuleBase" id="RU003457"/>
    </source>
</evidence>
<dbReference type="Pfam" id="PF02678">
    <property type="entry name" value="Pirin"/>
    <property type="match status" value="1"/>
</dbReference>
<keyword evidence="2" id="KW-0408">Iron</keyword>
<evidence type="ECO:0000313" key="6">
    <source>
        <dbReference type="EMBL" id="SDP15767.1"/>
    </source>
</evidence>
<dbReference type="InterPro" id="IPR012093">
    <property type="entry name" value="Pirin"/>
</dbReference>
<feature type="binding site" evidence="2">
    <location>
        <position position="105"/>
    </location>
    <ligand>
        <name>Fe cation</name>
        <dbReference type="ChEBI" id="CHEBI:24875"/>
    </ligand>
</feature>
<accession>A0A1H0QEM5</accession>
<dbReference type="EMBL" id="FNJL01000008">
    <property type="protein sequence ID" value="SDP15767.1"/>
    <property type="molecule type" value="Genomic_DNA"/>
</dbReference>
<feature type="domain" description="Pirin N-terminal" evidence="5">
    <location>
        <begin position="35"/>
        <end position="122"/>
    </location>
</feature>
<dbReference type="SUPFAM" id="SSF51182">
    <property type="entry name" value="RmlC-like cupins"/>
    <property type="match status" value="1"/>
</dbReference>
<comment type="cofactor">
    <cofactor evidence="2">
        <name>Fe cation</name>
        <dbReference type="ChEBI" id="CHEBI:24875"/>
    </cofactor>
    <text evidence="2">Binds 1 Fe cation per subunit.</text>
</comment>
<feature type="binding site" evidence="2">
    <location>
        <position position="63"/>
    </location>
    <ligand>
        <name>Fe cation</name>
        <dbReference type="ChEBI" id="CHEBI:24875"/>
    </ligand>
</feature>
<protein>
    <submittedName>
        <fullName evidence="6">Redox-sensitive bicupin YhaK, pirin superfamily</fullName>
    </submittedName>
</protein>
<reference evidence="7" key="1">
    <citation type="submission" date="2016-10" db="EMBL/GenBank/DDBJ databases">
        <authorList>
            <person name="Varghese N."/>
            <person name="Submissions S."/>
        </authorList>
    </citation>
    <scope>NUCLEOTIDE SEQUENCE [LARGE SCALE GENOMIC DNA]</scope>
    <source>
        <strain evidence="7">DSM 17101</strain>
    </source>
</reference>
<dbReference type="OrthoDB" id="321327at2"/>
<feature type="region of interest" description="Disordered" evidence="4">
    <location>
        <begin position="1"/>
        <end position="29"/>
    </location>
</feature>
<dbReference type="InterPro" id="IPR011051">
    <property type="entry name" value="RmlC_Cupin_sf"/>
</dbReference>
<dbReference type="InterPro" id="IPR014710">
    <property type="entry name" value="RmlC-like_jellyroll"/>
</dbReference>
<feature type="binding site" evidence="2">
    <location>
        <position position="108"/>
    </location>
    <ligand>
        <name>Fe cation</name>
        <dbReference type="ChEBI" id="CHEBI:24875"/>
    </ligand>
</feature>
<keyword evidence="2" id="KW-0479">Metal-binding</keyword>
<evidence type="ECO:0000259" key="5">
    <source>
        <dbReference type="Pfam" id="PF02678"/>
    </source>
</evidence>
<proteinExistence type="inferred from homology"/>
<dbReference type="AlphaFoldDB" id="A0A1H0QEM5"/>
<dbReference type="Proteomes" id="UP000199317">
    <property type="component" value="Unassembled WGS sequence"/>
</dbReference>
<dbReference type="GO" id="GO:0046872">
    <property type="term" value="F:metal ion binding"/>
    <property type="evidence" value="ECO:0007669"/>
    <property type="project" value="UniProtKB-KW"/>
</dbReference>
<name>A0A1H0QEM5_9BURK</name>
<dbReference type="PANTHER" id="PTHR13903:SF8">
    <property type="entry name" value="PIRIN"/>
    <property type="match status" value="1"/>
</dbReference>
<comment type="similarity">
    <text evidence="1 3">Belongs to the pirin family.</text>
</comment>
<feature type="compositionally biased region" description="Polar residues" evidence="4">
    <location>
        <begin position="1"/>
        <end position="16"/>
    </location>
</feature>
<dbReference type="Gene3D" id="2.60.120.10">
    <property type="entry name" value="Jelly Rolls"/>
    <property type="match status" value="1"/>
</dbReference>
<feature type="binding site" evidence="2">
    <location>
        <position position="61"/>
    </location>
    <ligand>
        <name>Fe cation</name>
        <dbReference type="ChEBI" id="CHEBI:24875"/>
    </ligand>
</feature>
<evidence type="ECO:0000313" key="7">
    <source>
        <dbReference type="Proteomes" id="UP000199317"/>
    </source>
</evidence>
<evidence type="ECO:0000256" key="2">
    <source>
        <dbReference type="PIRSR" id="PIRSR006232-1"/>
    </source>
</evidence>
<keyword evidence="7" id="KW-1185">Reference proteome</keyword>
<organism evidence="6 7">
    <name type="scientific">Paracidovorax cattleyae</name>
    <dbReference type="NCBI Taxonomy" id="80868"/>
    <lineage>
        <taxon>Bacteria</taxon>
        <taxon>Pseudomonadati</taxon>
        <taxon>Pseudomonadota</taxon>
        <taxon>Betaproteobacteria</taxon>
        <taxon>Burkholderiales</taxon>
        <taxon>Comamonadaceae</taxon>
        <taxon>Paracidovorax</taxon>
    </lineage>
</organism>
<dbReference type="RefSeq" id="WP_092833601.1">
    <property type="nucleotide sequence ID" value="NZ_FNJL01000008.1"/>
</dbReference>
<sequence>MTHTRGQASKSRTVQYRTPGHRAGPVTRLVSPGDLGEHLKPFVFLDLFEFTSSGGRGFVPHPHSGIATLTAFFEGRMTYGDTTGKSGTITDESVEWMRAGSGVWHGGEASPGRLARGFQLWVALPPELELTPAESLYIEADQIRHEGPARVLLGHYRGAVSPIAAPTSMTYLHVKLADGESWTYRPAPDHDIAWLATNAGQLEAGGAVLERELAVFSDGAGDIEIAARGASEFVIGSAARHPYPLINGSYSVHTSAAALAEGERTIATLKRSPAFAALAARRPHVQR</sequence>